<dbReference type="Pfam" id="PF14498">
    <property type="entry name" value="Glyco_hyd_65N_2"/>
    <property type="match status" value="1"/>
</dbReference>
<dbReference type="GO" id="GO:0016787">
    <property type="term" value="F:hydrolase activity"/>
    <property type="evidence" value="ECO:0007669"/>
    <property type="project" value="UniProtKB-KW"/>
</dbReference>
<accession>A0ABW5XFZ7</accession>
<keyword evidence="4" id="KW-0378">Hydrolase</keyword>
<proteinExistence type="predicted"/>
<sequence>MTLPRSSPRSGQGVISCDLTAIIRHTTPSCHSDRLLHDTDLHTLETSTGQWVEALPLGNGVLGVMSHGRVGGELLTLNRHDAWSGDEASPCQQVPALNQPDFLDRVRTLIDTGDIPGAEELLSTAQSTHSQAFLPYFDVGIRVHTAQTVGPEHKEHAVGAEQEEHAVEAQPHTAIHRTLDFLDAHTLTTYTLGHSHFAHTTYVPRVDSTADTESPHAEPADTTLTKPESPHTDRAPDYVVHVVSNHSPHAATVHVNIASLLHHIAHPDGGHIVELPSDVTPTHEDSPQHVRYEAKRPRVGLLALGAALHPHLTDHHPAPKAAGEPAESSSIEPVTDNVTETIIALPGHTSTVLVLACPAPEPTTTDLPLEPITRLPLLAAERSRALARERERAQRLAHLIAANLHEHVNAHSSAHRGLYERCRLELPDQRVVRQFNFGRYLHVSAYAPEVNPVNLQGLWCHEIPPPWSSNYTLNINTPMNYWPVEAIGLPEVHKPLIEWLERVSRGPGRAAARDLYGLDGFVLHHNADVWGHALPVGAGEGDACWAYWPMGGVWLTRHLWDHYEYSQDLAFLDRAWPLLEATGRFAAGWIVPAVTGGTADADNSGSVAVQDCVADADTAGSGGLNGGAAGSSAMYRTAPSVSPENRYLLAGEPVAVAQSVTMDVALLRDLAQYASRAHRDLFGPQSRRPQWLRELRERAAGLPDPTCGDNGAIREWPFDAQEVEPDHRHLSHLVGVYPLGSWQSRPDLLAGATRSLELRGDDSTGWSLAWQSALWARLGRGDRVADALELSLRPVTTEPGDCVSEYRGGIYPNLFSAHPPFQIDGNFGFVASVMEALCFALNDQVYVLNALPPRWSTGRIEGVRLRGALTAQLSWEGPDTFQLRLRDTRQSGASRAIRITSPAGQLAVCLEPRQNVDITCMNGEFTRHTPVS</sequence>
<evidence type="ECO:0000256" key="1">
    <source>
        <dbReference type="SAM" id="MobiDB-lite"/>
    </source>
</evidence>
<dbReference type="InterPro" id="IPR027414">
    <property type="entry name" value="GH95_N_dom"/>
</dbReference>
<name>A0ABW5XFZ7_9MICO</name>
<gene>
    <name evidence="4" type="ORF">ACFSYH_04145</name>
</gene>
<dbReference type="Proteomes" id="UP001597391">
    <property type="component" value="Unassembled WGS sequence"/>
</dbReference>
<dbReference type="InterPro" id="IPR054363">
    <property type="entry name" value="GH95_cat"/>
</dbReference>
<dbReference type="SUPFAM" id="SSF48208">
    <property type="entry name" value="Six-hairpin glycosidases"/>
    <property type="match status" value="1"/>
</dbReference>
<dbReference type="InterPro" id="IPR012341">
    <property type="entry name" value="6hp_glycosidase-like_sf"/>
</dbReference>
<reference evidence="5" key="1">
    <citation type="journal article" date="2019" name="Int. J. Syst. Evol. Microbiol.">
        <title>The Global Catalogue of Microorganisms (GCM) 10K type strain sequencing project: providing services to taxonomists for standard genome sequencing and annotation.</title>
        <authorList>
            <consortium name="The Broad Institute Genomics Platform"/>
            <consortium name="The Broad Institute Genome Sequencing Center for Infectious Disease"/>
            <person name="Wu L."/>
            <person name="Ma J."/>
        </authorList>
    </citation>
    <scope>NUCLEOTIDE SEQUENCE [LARGE SCALE GENOMIC DNA]</scope>
    <source>
        <strain evidence="5">KCTC 33576</strain>
    </source>
</reference>
<feature type="domain" description="Glycosyl hydrolase family 95 catalytic" evidence="3">
    <location>
        <begin position="633"/>
        <end position="837"/>
    </location>
</feature>
<dbReference type="Gene3D" id="1.50.10.10">
    <property type="match status" value="1"/>
</dbReference>
<evidence type="ECO:0000259" key="2">
    <source>
        <dbReference type="Pfam" id="PF14498"/>
    </source>
</evidence>
<feature type="region of interest" description="Disordered" evidence="1">
    <location>
        <begin position="208"/>
        <end position="234"/>
    </location>
</feature>
<comment type="caution">
    <text evidence="4">The sequence shown here is derived from an EMBL/GenBank/DDBJ whole genome shotgun (WGS) entry which is preliminary data.</text>
</comment>
<dbReference type="Pfam" id="PF22124">
    <property type="entry name" value="Glyco_hydro_95_cat"/>
    <property type="match status" value="2"/>
</dbReference>
<dbReference type="PANTHER" id="PTHR31084:SF0">
    <property type="entry name" value="ALPHA-L-FUCOSIDASE 2"/>
    <property type="match status" value="1"/>
</dbReference>
<protein>
    <submittedName>
        <fullName evidence="4">Glycoside hydrolase N-terminal domain-containing protein</fullName>
    </submittedName>
</protein>
<dbReference type="Gene3D" id="2.70.98.50">
    <property type="entry name" value="putative glycoside hydrolase family protein from bacillus halodurans"/>
    <property type="match status" value="1"/>
</dbReference>
<evidence type="ECO:0000313" key="4">
    <source>
        <dbReference type="EMBL" id="MFD2839758.1"/>
    </source>
</evidence>
<organism evidence="4 5">
    <name type="scientific">Populibacterium corticicola</name>
    <dbReference type="NCBI Taxonomy" id="1812826"/>
    <lineage>
        <taxon>Bacteria</taxon>
        <taxon>Bacillati</taxon>
        <taxon>Actinomycetota</taxon>
        <taxon>Actinomycetes</taxon>
        <taxon>Micrococcales</taxon>
        <taxon>Jonesiaceae</taxon>
        <taxon>Populibacterium</taxon>
    </lineage>
</organism>
<dbReference type="PANTHER" id="PTHR31084">
    <property type="entry name" value="ALPHA-L-FUCOSIDASE 2"/>
    <property type="match status" value="1"/>
</dbReference>
<keyword evidence="5" id="KW-1185">Reference proteome</keyword>
<feature type="domain" description="Glycosyl hydrolase family 95 catalytic" evidence="3">
    <location>
        <begin position="387"/>
        <end position="599"/>
    </location>
</feature>
<dbReference type="EMBL" id="JBHUOP010000002">
    <property type="protein sequence ID" value="MFD2839758.1"/>
    <property type="molecule type" value="Genomic_DNA"/>
</dbReference>
<evidence type="ECO:0000259" key="3">
    <source>
        <dbReference type="Pfam" id="PF22124"/>
    </source>
</evidence>
<evidence type="ECO:0000313" key="5">
    <source>
        <dbReference type="Proteomes" id="UP001597391"/>
    </source>
</evidence>
<feature type="domain" description="Glycosyl hydrolase family 95 N-terminal" evidence="2">
    <location>
        <begin position="48"/>
        <end position="245"/>
    </location>
</feature>
<dbReference type="InterPro" id="IPR008928">
    <property type="entry name" value="6-hairpin_glycosidase_sf"/>
</dbReference>